<dbReference type="InterPro" id="IPR000086">
    <property type="entry name" value="NUDIX_hydrolase_dom"/>
</dbReference>
<protein>
    <submittedName>
        <fullName evidence="4">Unannotated protein</fullName>
    </submittedName>
</protein>
<dbReference type="PROSITE" id="PS51462">
    <property type="entry name" value="NUDIX"/>
    <property type="match status" value="1"/>
</dbReference>
<gene>
    <name evidence="4" type="ORF">UFOPK2169_00994</name>
</gene>
<keyword evidence="2" id="KW-0378">Hydrolase</keyword>
<reference evidence="4" key="1">
    <citation type="submission" date="2020-05" db="EMBL/GenBank/DDBJ databases">
        <authorList>
            <person name="Chiriac C."/>
            <person name="Salcher M."/>
            <person name="Ghai R."/>
            <person name="Kavagutti S V."/>
        </authorList>
    </citation>
    <scope>NUCLEOTIDE SEQUENCE</scope>
</reference>
<feature type="domain" description="Nudix hydrolase" evidence="3">
    <location>
        <begin position="42"/>
        <end position="174"/>
    </location>
</feature>
<name>A0A6J6KXU2_9ZZZZ</name>
<dbReference type="GO" id="GO:0019693">
    <property type="term" value="P:ribose phosphate metabolic process"/>
    <property type="evidence" value="ECO:0007669"/>
    <property type="project" value="TreeGrafter"/>
</dbReference>
<accession>A0A6J6KXU2</accession>
<dbReference type="GO" id="GO:0006753">
    <property type="term" value="P:nucleoside phosphate metabolic process"/>
    <property type="evidence" value="ECO:0007669"/>
    <property type="project" value="TreeGrafter"/>
</dbReference>
<comment type="cofactor">
    <cofactor evidence="1">
        <name>Mg(2+)</name>
        <dbReference type="ChEBI" id="CHEBI:18420"/>
    </cofactor>
</comment>
<evidence type="ECO:0000256" key="1">
    <source>
        <dbReference type="ARBA" id="ARBA00001946"/>
    </source>
</evidence>
<dbReference type="Gene3D" id="3.90.79.10">
    <property type="entry name" value="Nucleoside Triphosphate Pyrophosphohydrolase"/>
    <property type="match status" value="1"/>
</dbReference>
<dbReference type="PANTHER" id="PTHR11839:SF18">
    <property type="entry name" value="NUDIX HYDROLASE DOMAIN-CONTAINING PROTEIN"/>
    <property type="match status" value="1"/>
</dbReference>
<sequence length="188" mass="20559">MTINARGFVTDNEHVVHEWAMFQLVQRHVTSPQGVSFERTFVHTPGAVATVAVSENGEIAFVEQYRASFGGYVLEIPAGMRDVDGEDPAVTARRELREEAGVDASHIEFLGECLSSPGVTDSSVLVYLATGLTQVGMEPHGPEEDEMLLHWISFHTALAMVENGQIADAKSAYGILLAARRHPELVRE</sequence>
<evidence type="ECO:0000256" key="2">
    <source>
        <dbReference type="ARBA" id="ARBA00022801"/>
    </source>
</evidence>
<dbReference type="AlphaFoldDB" id="A0A6J6KXU2"/>
<dbReference type="InterPro" id="IPR015797">
    <property type="entry name" value="NUDIX_hydrolase-like_dom_sf"/>
</dbReference>
<dbReference type="Pfam" id="PF00293">
    <property type="entry name" value="NUDIX"/>
    <property type="match status" value="1"/>
</dbReference>
<proteinExistence type="predicted"/>
<dbReference type="GO" id="GO:0016787">
    <property type="term" value="F:hydrolase activity"/>
    <property type="evidence" value="ECO:0007669"/>
    <property type="project" value="UniProtKB-KW"/>
</dbReference>
<evidence type="ECO:0000313" key="4">
    <source>
        <dbReference type="EMBL" id="CAB4654617.1"/>
    </source>
</evidence>
<dbReference type="SUPFAM" id="SSF55811">
    <property type="entry name" value="Nudix"/>
    <property type="match status" value="1"/>
</dbReference>
<dbReference type="PANTHER" id="PTHR11839">
    <property type="entry name" value="UDP/ADP-SUGAR PYROPHOSPHATASE"/>
    <property type="match status" value="1"/>
</dbReference>
<organism evidence="4">
    <name type="scientific">freshwater metagenome</name>
    <dbReference type="NCBI Taxonomy" id="449393"/>
    <lineage>
        <taxon>unclassified sequences</taxon>
        <taxon>metagenomes</taxon>
        <taxon>ecological metagenomes</taxon>
    </lineage>
</organism>
<dbReference type="EMBL" id="CAEZWE010000037">
    <property type="protein sequence ID" value="CAB4654617.1"/>
    <property type="molecule type" value="Genomic_DNA"/>
</dbReference>
<evidence type="ECO:0000259" key="3">
    <source>
        <dbReference type="PROSITE" id="PS51462"/>
    </source>
</evidence>